<dbReference type="EMBL" id="VYTZ01000003">
    <property type="protein sequence ID" value="KAA9379696.1"/>
    <property type="molecule type" value="Genomic_DNA"/>
</dbReference>
<gene>
    <name evidence="3" type="ORF">F5972_08580</name>
</gene>
<feature type="region of interest" description="Disordered" evidence="2">
    <location>
        <begin position="157"/>
        <end position="179"/>
    </location>
</feature>
<evidence type="ECO:0000256" key="1">
    <source>
        <dbReference type="SAM" id="Coils"/>
    </source>
</evidence>
<evidence type="ECO:0000313" key="4">
    <source>
        <dbReference type="Proteomes" id="UP000327011"/>
    </source>
</evidence>
<proteinExistence type="predicted"/>
<evidence type="ECO:0000313" key="3">
    <source>
        <dbReference type="EMBL" id="KAA9379696.1"/>
    </source>
</evidence>
<comment type="caution">
    <text evidence="3">The sequence shown here is derived from an EMBL/GenBank/DDBJ whole genome shotgun (WGS) entry which is preliminary data.</text>
</comment>
<dbReference type="AlphaFoldDB" id="A0A5J5K591"/>
<accession>A0A5J5K591</accession>
<evidence type="ECO:0000256" key="2">
    <source>
        <dbReference type="SAM" id="MobiDB-lite"/>
    </source>
</evidence>
<feature type="compositionally biased region" description="Basic and acidic residues" evidence="2">
    <location>
        <begin position="157"/>
        <end position="167"/>
    </location>
</feature>
<reference evidence="3 4" key="1">
    <citation type="submission" date="2019-09" db="EMBL/GenBank/DDBJ databases">
        <title>Screening of Novel Bioactive Compounds from Soil-Associated.</title>
        <authorList>
            <person name="Gong X."/>
        </authorList>
    </citation>
    <scope>NUCLEOTIDE SEQUENCE [LARGE SCALE GENOMIC DNA]</scope>
    <source>
        <strain evidence="3 4">Gxj-6</strain>
    </source>
</reference>
<protein>
    <submittedName>
        <fullName evidence="3">Uncharacterized protein</fullName>
    </submittedName>
</protein>
<keyword evidence="4" id="KW-1185">Reference proteome</keyword>
<sequence>MAEEMNAAAEAALNALRAARKARLDAENEIERSVIDARHVNAGWRLIAEELGILQPNCTRKYKPMIEAGKWKPRPKWDALPAEDRAAPALVAVRHAKQALVDMEAAELQAVADARAAEVTWDDIAEVFSMHQPNVIAKFKPLLVEERIVRVWVKGKEPGAGGKKAEKAGTAAKGKATRDGADELLGRWLREE</sequence>
<organism evidence="3 4">
    <name type="scientific">Microbispora cellulosiformans</name>
    <dbReference type="NCBI Taxonomy" id="2614688"/>
    <lineage>
        <taxon>Bacteria</taxon>
        <taxon>Bacillati</taxon>
        <taxon>Actinomycetota</taxon>
        <taxon>Actinomycetes</taxon>
        <taxon>Streptosporangiales</taxon>
        <taxon>Streptosporangiaceae</taxon>
        <taxon>Microbispora</taxon>
    </lineage>
</organism>
<feature type="coiled-coil region" evidence="1">
    <location>
        <begin position="2"/>
        <end position="29"/>
    </location>
</feature>
<keyword evidence="1" id="KW-0175">Coiled coil</keyword>
<name>A0A5J5K591_9ACTN</name>
<dbReference type="Proteomes" id="UP000327011">
    <property type="component" value="Unassembled WGS sequence"/>
</dbReference>
<dbReference type="RefSeq" id="WP_150932885.1">
    <property type="nucleotide sequence ID" value="NZ_VYTZ01000003.1"/>
</dbReference>